<reference evidence="1 2" key="2">
    <citation type="submission" date="2020-03" db="EMBL/GenBank/DDBJ databases">
        <authorList>
            <person name="Ichikawa N."/>
            <person name="Kimura A."/>
            <person name="Kitahashi Y."/>
            <person name="Uohara A."/>
        </authorList>
    </citation>
    <scope>NUCLEOTIDE SEQUENCE [LARGE SCALE GENOMIC DNA]</scope>
    <source>
        <strain evidence="1 2">NBRC 108638</strain>
    </source>
</reference>
<keyword evidence="2" id="KW-1185">Reference proteome</keyword>
<reference evidence="1 2" key="1">
    <citation type="submission" date="2020-03" db="EMBL/GenBank/DDBJ databases">
        <title>Whole genome shotgun sequence of Phytohabitans rumicis NBRC 108638.</title>
        <authorList>
            <person name="Komaki H."/>
            <person name="Tamura T."/>
        </authorList>
    </citation>
    <scope>NUCLEOTIDE SEQUENCE [LARGE SCALE GENOMIC DNA]</scope>
    <source>
        <strain evidence="1 2">NBRC 108638</strain>
    </source>
</reference>
<dbReference type="Proteomes" id="UP000482960">
    <property type="component" value="Unassembled WGS sequence"/>
</dbReference>
<sequence length="54" mass="5887">MVAATQGIVLVVAASGALPYPAALAIVALSLAVLTWSFTRDTVWLWHHREIRSR</sequence>
<evidence type="ECO:0000313" key="2">
    <source>
        <dbReference type="Proteomes" id="UP000482960"/>
    </source>
</evidence>
<proteinExistence type="predicted"/>
<name>A0A6V8LJ80_9ACTN</name>
<dbReference type="EMBL" id="BLPG01000001">
    <property type="protein sequence ID" value="GFJ94981.1"/>
    <property type="molecule type" value="Genomic_DNA"/>
</dbReference>
<comment type="caution">
    <text evidence="1">The sequence shown here is derived from an EMBL/GenBank/DDBJ whole genome shotgun (WGS) entry which is preliminary data.</text>
</comment>
<protein>
    <submittedName>
        <fullName evidence="1">Uncharacterized protein</fullName>
    </submittedName>
</protein>
<evidence type="ECO:0000313" key="1">
    <source>
        <dbReference type="EMBL" id="GFJ94981.1"/>
    </source>
</evidence>
<organism evidence="1 2">
    <name type="scientific">Phytohabitans rumicis</name>
    <dbReference type="NCBI Taxonomy" id="1076125"/>
    <lineage>
        <taxon>Bacteria</taxon>
        <taxon>Bacillati</taxon>
        <taxon>Actinomycetota</taxon>
        <taxon>Actinomycetes</taxon>
        <taxon>Micromonosporales</taxon>
        <taxon>Micromonosporaceae</taxon>
    </lineage>
</organism>
<dbReference type="RefSeq" id="WP_246278433.1">
    <property type="nucleotide sequence ID" value="NZ_BLPG01000001.1"/>
</dbReference>
<accession>A0A6V8LJ80</accession>
<dbReference type="AlphaFoldDB" id="A0A6V8LJ80"/>
<gene>
    <name evidence="1" type="ORF">Prum_086230</name>
</gene>